<name>K0R3P1_THAOC</name>
<organism evidence="1 2">
    <name type="scientific">Thalassiosira oceanica</name>
    <name type="common">Marine diatom</name>
    <dbReference type="NCBI Taxonomy" id="159749"/>
    <lineage>
        <taxon>Eukaryota</taxon>
        <taxon>Sar</taxon>
        <taxon>Stramenopiles</taxon>
        <taxon>Ochrophyta</taxon>
        <taxon>Bacillariophyta</taxon>
        <taxon>Coscinodiscophyceae</taxon>
        <taxon>Thalassiosirophycidae</taxon>
        <taxon>Thalassiosirales</taxon>
        <taxon>Thalassiosiraceae</taxon>
        <taxon>Thalassiosira</taxon>
    </lineage>
</organism>
<dbReference type="Proteomes" id="UP000266841">
    <property type="component" value="Unassembled WGS sequence"/>
</dbReference>
<proteinExistence type="predicted"/>
<keyword evidence="2" id="KW-1185">Reference proteome</keyword>
<dbReference type="EMBL" id="AGNL01048001">
    <property type="protein sequence ID" value="EJK46089.1"/>
    <property type="molecule type" value="Genomic_DNA"/>
</dbReference>
<reference evidence="1 2" key="1">
    <citation type="journal article" date="2012" name="Genome Biol.">
        <title>Genome and low-iron response of an oceanic diatom adapted to chronic iron limitation.</title>
        <authorList>
            <person name="Lommer M."/>
            <person name="Specht M."/>
            <person name="Roy A.S."/>
            <person name="Kraemer L."/>
            <person name="Andreson R."/>
            <person name="Gutowska M.A."/>
            <person name="Wolf J."/>
            <person name="Bergner S.V."/>
            <person name="Schilhabel M.B."/>
            <person name="Klostermeier U.C."/>
            <person name="Beiko R.G."/>
            <person name="Rosenstiel P."/>
            <person name="Hippler M."/>
            <person name="Laroche J."/>
        </authorList>
    </citation>
    <scope>NUCLEOTIDE SEQUENCE [LARGE SCALE GENOMIC DNA]</scope>
    <source>
        <strain evidence="1 2">CCMP1005</strain>
    </source>
</reference>
<protein>
    <submittedName>
        <fullName evidence="1">Uncharacterized protein</fullName>
    </submittedName>
</protein>
<sequence>MSSRPKKLVATLESQQAPSELARIDIEGWDDASTGWRLAAMLSIPERWRRRDRDRRREWGGNSDQVLFLDHLIQGGGRDSFKLSVNSRCIWSNH</sequence>
<accession>K0R3P1</accession>
<comment type="caution">
    <text evidence="1">The sequence shown here is derived from an EMBL/GenBank/DDBJ whole genome shotgun (WGS) entry which is preliminary data.</text>
</comment>
<evidence type="ECO:0000313" key="2">
    <source>
        <dbReference type="Proteomes" id="UP000266841"/>
    </source>
</evidence>
<dbReference type="AlphaFoldDB" id="K0R3P1"/>
<gene>
    <name evidence="1" type="ORF">THAOC_35265</name>
</gene>
<evidence type="ECO:0000313" key="1">
    <source>
        <dbReference type="EMBL" id="EJK46089.1"/>
    </source>
</evidence>